<evidence type="ECO:0000313" key="1">
    <source>
        <dbReference type="EMBL" id="JAG24696.1"/>
    </source>
</evidence>
<sequence length="148" mass="15919">MLQQYAGKLQSTVNNTLQLCRRRTDCGVLIHVEIWTAAPFTGLTYRCGGSHGQKPLLQLPEISTRVYGGMVSLFCTIGVGLSTDAHACVGRTVQIAAGRKDPMEILAAVAAAAPLQYLMVAGVLQNSVQFVPPPALYGFAPTVLWLWC</sequence>
<accession>A0A0A9XZ76</accession>
<organism evidence="1">
    <name type="scientific">Lygus hesperus</name>
    <name type="common">Western plant bug</name>
    <dbReference type="NCBI Taxonomy" id="30085"/>
    <lineage>
        <taxon>Eukaryota</taxon>
        <taxon>Metazoa</taxon>
        <taxon>Ecdysozoa</taxon>
        <taxon>Arthropoda</taxon>
        <taxon>Hexapoda</taxon>
        <taxon>Insecta</taxon>
        <taxon>Pterygota</taxon>
        <taxon>Neoptera</taxon>
        <taxon>Paraneoptera</taxon>
        <taxon>Hemiptera</taxon>
        <taxon>Heteroptera</taxon>
        <taxon>Panheteroptera</taxon>
        <taxon>Cimicomorpha</taxon>
        <taxon>Miridae</taxon>
        <taxon>Mirini</taxon>
        <taxon>Lygus</taxon>
    </lineage>
</organism>
<reference evidence="1" key="2">
    <citation type="submission" date="2014-07" db="EMBL/GenBank/DDBJ databases">
        <authorList>
            <person name="Hull J."/>
        </authorList>
    </citation>
    <scope>NUCLEOTIDE SEQUENCE</scope>
</reference>
<name>A0A0A9XZ76_LYGHE</name>
<dbReference type="AlphaFoldDB" id="A0A0A9XZ76"/>
<dbReference type="EMBL" id="GBHO01018908">
    <property type="protein sequence ID" value="JAG24696.1"/>
    <property type="molecule type" value="Transcribed_RNA"/>
</dbReference>
<gene>
    <name evidence="1" type="primary">truA_5</name>
    <name evidence="1" type="ORF">CM83_5272</name>
</gene>
<protein>
    <submittedName>
        <fullName evidence="1">tRNA pseudouridine synthase A</fullName>
    </submittedName>
</protein>
<reference evidence="1" key="1">
    <citation type="journal article" date="2014" name="PLoS ONE">
        <title>Transcriptome-Based Identification of ABC Transporters in the Western Tarnished Plant Bug Lygus hesperus.</title>
        <authorList>
            <person name="Hull J.J."/>
            <person name="Chaney K."/>
            <person name="Geib S.M."/>
            <person name="Fabrick J.A."/>
            <person name="Brent C.S."/>
            <person name="Walsh D."/>
            <person name="Lavine L.C."/>
        </authorList>
    </citation>
    <scope>NUCLEOTIDE SEQUENCE</scope>
</reference>
<proteinExistence type="predicted"/>